<feature type="short sequence motif" description="'HIGH' region" evidence="10">
    <location>
        <begin position="15"/>
        <end position="25"/>
    </location>
</feature>
<dbReference type="GO" id="GO:0005524">
    <property type="term" value="F:ATP binding"/>
    <property type="evidence" value="ECO:0007669"/>
    <property type="project" value="UniProtKB-UniRule"/>
</dbReference>
<proteinExistence type="inferred from homology"/>
<accession>A0A014NR02</accession>
<dbReference type="Pfam" id="PF01406">
    <property type="entry name" value="tRNA-synt_1e"/>
    <property type="match status" value="1"/>
</dbReference>
<dbReference type="GO" id="GO:0008270">
    <property type="term" value="F:zinc ion binding"/>
    <property type="evidence" value="ECO:0007669"/>
    <property type="project" value="UniProtKB-UniRule"/>
</dbReference>
<dbReference type="NCBIfam" id="TIGR00435">
    <property type="entry name" value="cysS"/>
    <property type="match status" value="1"/>
</dbReference>
<evidence type="ECO:0000256" key="6">
    <source>
        <dbReference type="ARBA" id="ARBA00022840"/>
    </source>
</evidence>
<evidence type="ECO:0000256" key="7">
    <source>
        <dbReference type="ARBA" id="ARBA00022917"/>
    </source>
</evidence>
<dbReference type="InterPro" id="IPR024909">
    <property type="entry name" value="Cys-tRNA/MSH_ligase"/>
</dbReference>
<keyword evidence="2 10" id="KW-0436">Ligase</keyword>
<evidence type="ECO:0000256" key="3">
    <source>
        <dbReference type="ARBA" id="ARBA00022723"/>
    </source>
</evidence>
<dbReference type="RefSeq" id="WP_044284029.1">
    <property type="nucleotide sequence ID" value="NZ_JFAD01000012.1"/>
</dbReference>
<dbReference type="PANTHER" id="PTHR10890:SF3">
    <property type="entry name" value="CYSTEINE--TRNA LIGASE, CYTOPLASMIC"/>
    <property type="match status" value="1"/>
</dbReference>
<dbReference type="Gene3D" id="3.40.50.620">
    <property type="entry name" value="HUPs"/>
    <property type="match status" value="1"/>
</dbReference>
<dbReference type="InterPro" id="IPR015803">
    <property type="entry name" value="Cys-tRNA-ligase"/>
</dbReference>
<dbReference type="SUPFAM" id="SSF52374">
    <property type="entry name" value="Nucleotidylyl transferase"/>
    <property type="match status" value="1"/>
</dbReference>
<evidence type="ECO:0000256" key="2">
    <source>
        <dbReference type="ARBA" id="ARBA00022598"/>
    </source>
</evidence>
<feature type="binding site" evidence="10">
    <location>
        <position position="188"/>
    </location>
    <ligand>
        <name>Zn(2+)</name>
        <dbReference type="ChEBI" id="CHEBI:29105"/>
    </ligand>
</feature>
<dbReference type="HAMAP" id="MF_00041">
    <property type="entry name" value="Cys_tRNA_synth"/>
    <property type="match status" value="1"/>
</dbReference>
<keyword evidence="8 10" id="KW-0030">Aminoacyl-tRNA synthetase</keyword>
<evidence type="ECO:0000313" key="12">
    <source>
        <dbReference type="EMBL" id="EXU61302.1"/>
    </source>
</evidence>
<evidence type="ECO:0000256" key="1">
    <source>
        <dbReference type="ARBA" id="ARBA00011245"/>
    </source>
</evidence>
<keyword evidence="5 10" id="KW-0862">Zinc</keyword>
<feature type="short sequence motif" description="'KMSKS' region" evidence="10">
    <location>
        <begin position="246"/>
        <end position="250"/>
    </location>
</feature>
<evidence type="ECO:0000256" key="5">
    <source>
        <dbReference type="ARBA" id="ARBA00022833"/>
    </source>
</evidence>
<keyword evidence="3 10" id="KW-0479">Metal-binding</keyword>
<keyword evidence="6 10" id="KW-0067">ATP-binding</keyword>
<evidence type="ECO:0000259" key="11">
    <source>
        <dbReference type="Pfam" id="PF01406"/>
    </source>
</evidence>
<protein>
    <recommendedName>
        <fullName evidence="10">Cysteine--tRNA ligase</fullName>
        <ecNumber evidence="10">6.1.1.16</ecNumber>
    </recommendedName>
    <alternativeName>
        <fullName evidence="10">Cysteinyl-tRNA synthetase</fullName>
        <shortName evidence="10">CysRS</shortName>
    </alternativeName>
</protein>
<evidence type="ECO:0000256" key="9">
    <source>
        <dbReference type="ARBA" id="ARBA00047398"/>
    </source>
</evidence>
<comment type="subcellular location">
    <subcellularLocation>
        <location evidence="10">Cytoplasm</location>
    </subcellularLocation>
</comment>
<dbReference type="CDD" id="cd00672">
    <property type="entry name" value="CysRS_core"/>
    <property type="match status" value="1"/>
</dbReference>
<dbReference type="Proteomes" id="UP000020977">
    <property type="component" value="Unassembled WGS sequence"/>
</dbReference>
<dbReference type="STRING" id="1188239.MOVI_1740"/>
<dbReference type="GO" id="GO:0006423">
    <property type="term" value="P:cysteinyl-tRNA aminoacylation"/>
    <property type="evidence" value="ECO:0007669"/>
    <property type="project" value="UniProtKB-UniRule"/>
</dbReference>
<sequence length="402" mass="47075">MSSTKSNLNVYLCGPTVYNHVHIGNLRSVIVFDFLVSVWKYFGKKVNFVQNITDIDDKIIEKAMELGLTEAELSQKYIFEYFSVLETFNIKKPDKIIKVTEILDKIIDYISELKDKNFTYFNQNGDLVFDASKIANYGVISQQKVHNLYQKDRQTKSVNDFVLWKKTKKGVLFDSPFGLGRPGWHTECSAIIYNHFEKNSVDIHGGGVDLIFPHHENENAQHFALTNEPISKKWIRVGFVNFNGKKMSKSIGNIIFAKEFAKKYDPDVLRSIFLSINPSVPINLTDELIQNHQKLITKYKKIYFDWILDPKEIEKSAVEEILSLIQEQKFSNAIFLISNLAKQKKNSEIVFIFKLLRFSFTKKEINSEDQENIQIWKKLLEQKKYEEADKYREKLWKRFIFS</sequence>
<feature type="binding site" evidence="10">
    <location>
        <position position="13"/>
    </location>
    <ligand>
        <name>Zn(2+)</name>
        <dbReference type="ChEBI" id="CHEBI:29105"/>
    </ligand>
</feature>
<gene>
    <name evidence="10 12" type="primary">cysS</name>
    <name evidence="12" type="ORF">MOVI_1740</name>
</gene>
<evidence type="ECO:0000256" key="4">
    <source>
        <dbReference type="ARBA" id="ARBA00022741"/>
    </source>
</evidence>
<dbReference type="GO" id="GO:0004817">
    <property type="term" value="F:cysteine-tRNA ligase activity"/>
    <property type="evidence" value="ECO:0007669"/>
    <property type="project" value="UniProtKB-UniRule"/>
</dbReference>
<dbReference type="EMBL" id="JFAD01000012">
    <property type="protein sequence ID" value="EXU61302.1"/>
    <property type="molecule type" value="Genomic_DNA"/>
</dbReference>
<keyword evidence="7 10" id="KW-0648">Protein biosynthesis</keyword>
<feature type="binding site" evidence="10">
    <location>
        <position position="218"/>
    </location>
    <ligand>
        <name>Zn(2+)</name>
        <dbReference type="ChEBI" id="CHEBI:29105"/>
    </ligand>
</feature>
<evidence type="ECO:0000256" key="10">
    <source>
        <dbReference type="HAMAP-Rule" id="MF_00041"/>
    </source>
</evidence>
<keyword evidence="4 10" id="KW-0547">Nucleotide-binding</keyword>
<dbReference type="eggNOG" id="COG0215">
    <property type="taxonomic scope" value="Bacteria"/>
</dbReference>
<comment type="similarity">
    <text evidence="10">Belongs to the class-I aminoacyl-tRNA synthetase family.</text>
</comment>
<organism evidence="12 13">
    <name type="scientific">Mesomycoplasma ovipneumoniae 14811</name>
    <dbReference type="NCBI Taxonomy" id="1188239"/>
    <lineage>
        <taxon>Bacteria</taxon>
        <taxon>Bacillati</taxon>
        <taxon>Mycoplasmatota</taxon>
        <taxon>Mycoplasmoidales</taxon>
        <taxon>Metamycoplasmataceae</taxon>
        <taxon>Mesomycoplasma</taxon>
    </lineage>
</organism>
<evidence type="ECO:0000313" key="13">
    <source>
        <dbReference type="Proteomes" id="UP000020977"/>
    </source>
</evidence>
<comment type="catalytic activity">
    <reaction evidence="9 10">
        <text>tRNA(Cys) + L-cysteine + ATP = L-cysteinyl-tRNA(Cys) + AMP + diphosphate</text>
        <dbReference type="Rhea" id="RHEA:17773"/>
        <dbReference type="Rhea" id="RHEA-COMP:9661"/>
        <dbReference type="Rhea" id="RHEA-COMP:9679"/>
        <dbReference type="ChEBI" id="CHEBI:30616"/>
        <dbReference type="ChEBI" id="CHEBI:33019"/>
        <dbReference type="ChEBI" id="CHEBI:35235"/>
        <dbReference type="ChEBI" id="CHEBI:78442"/>
        <dbReference type="ChEBI" id="CHEBI:78517"/>
        <dbReference type="ChEBI" id="CHEBI:456215"/>
        <dbReference type="EC" id="6.1.1.16"/>
    </reaction>
</comment>
<dbReference type="GO" id="GO:0005829">
    <property type="term" value="C:cytosol"/>
    <property type="evidence" value="ECO:0007669"/>
    <property type="project" value="TreeGrafter"/>
</dbReference>
<keyword evidence="10" id="KW-0963">Cytoplasm</keyword>
<evidence type="ECO:0000256" key="8">
    <source>
        <dbReference type="ARBA" id="ARBA00023146"/>
    </source>
</evidence>
<feature type="binding site" evidence="10">
    <location>
        <position position="214"/>
    </location>
    <ligand>
        <name>Zn(2+)</name>
        <dbReference type="ChEBI" id="CHEBI:29105"/>
    </ligand>
</feature>
<dbReference type="AlphaFoldDB" id="A0A014NR02"/>
<name>A0A014NR02_9BACT</name>
<dbReference type="InterPro" id="IPR014729">
    <property type="entry name" value="Rossmann-like_a/b/a_fold"/>
</dbReference>
<comment type="caution">
    <text evidence="12">The sequence shown here is derived from an EMBL/GenBank/DDBJ whole genome shotgun (WGS) entry which is preliminary data.</text>
</comment>
<comment type="cofactor">
    <cofactor evidence="10">
        <name>Zn(2+)</name>
        <dbReference type="ChEBI" id="CHEBI:29105"/>
    </cofactor>
    <text evidence="10">Binds 1 zinc ion per subunit.</text>
</comment>
<reference evidence="12 13" key="1">
    <citation type="submission" date="2014-03" db="EMBL/GenBank/DDBJ databases">
        <title>Genome sequence of Mycoplasma ovipneumoniae strain 14811.</title>
        <authorList>
            <person name="Sirand-Pugnet P."/>
            <person name="Breton M."/>
            <person name="Dordet-Frisoni E."/>
            <person name="Baranowski E."/>
            <person name="Barre A."/>
            <person name="Couture C."/>
            <person name="Dupuy V."/>
            <person name="Gaurivaud P."/>
            <person name="Jacob D."/>
            <person name="Lemaitre C."/>
            <person name="Manso-Silvan L."/>
            <person name="Nikolski M."/>
            <person name="Nouvel L.-X."/>
            <person name="Poumarat F."/>
            <person name="Tardy F."/>
            <person name="Thebault P."/>
            <person name="Theil S."/>
            <person name="Citti C."/>
            <person name="Thiaucourt F."/>
            <person name="Blanchard A."/>
        </authorList>
    </citation>
    <scope>NUCLEOTIDE SEQUENCE [LARGE SCALE GENOMIC DNA]</scope>
    <source>
        <strain evidence="12 13">14811</strain>
    </source>
</reference>
<dbReference type="PANTHER" id="PTHR10890">
    <property type="entry name" value="CYSTEINYL-TRNA SYNTHETASE"/>
    <property type="match status" value="1"/>
</dbReference>
<comment type="subunit">
    <text evidence="1 10">Monomer.</text>
</comment>
<dbReference type="InterPro" id="IPR032678">
    <property type="entry name" value="tRNA-synt_1_cat_dom"/>
</dbReference>
<feature type="binding site" evidence="10">
    <location>
        <position position="249"/>
    </location>
    <ligand>
        <name>ATP</name>
        <dbReference type="ChEBI" id="CHEBI:30616"/>
    </ligand>
</feature>
<feature type="domain" description="tRNA synthetases class I catalytic" evidence="11">
    <location>
        <begin position="5"/>
        <end position="292"/>
    </location>
</feature>
<dbReference type="PRINTS" id="PR00983">
    <property type="entry name" value="TRNASYNTHCYS"/>
</dbReference>
<dbReference type="EC" id="6.1.1.16" evidence="10"/>